<dbReference type="InterPro" id="IPR036388">
    <property type="entry name" value="WH-like_DNA-bd_sf"/>
</dbReference>
<evidence type="ECO:0000313" key="4">
    <source>
        <dbReference type="Proteomes" id="UP000191040"/>
    </source>
</evidence>
<reference evidence="4" key="1">
    <citation type="submission" date="2017-02" db="EMBL/GenBank/DDBJ databases">
        <authorList>
            <person name="Varghese N."/>
            <person name="Submissions S."/>
        </authorList>
    </citation>
    <scope>NUCLEOTIDE SEQUENCE [LARGE SCALE GENOMIC DNA]</scope>
    <source>
        <strain evidence="4">9H-4</strain>
    </source>
</reference>
<evidence type="ECO:0000259" key="2">
    <source>
        <dbReference type="Pfam" id="PF03551"/>
    </source>
</evidence>
<dbReference type="InterPro" id="IPR005149">
    <property type="entry name" value="Tscrpt_reg_PadR_N"/>
</dbReference>
<protein>
    <submittedName>
        <fullName evidence="3">Transcriptional regulator, PadR family</fullName>
    </submittedName>
</protein>
<dbReference type="STRING" id="1736691.SAMN06295964_1580"/>
<dbReference type="PANTHER" id="PTHR33169">
    <property type="entry name" value="PADR-FAMILY TRANSCRIPTIONAL REGULATOR"/>
    <property type="match status" value="1"/>
</dbReference>
<keyword evidence="4" id="KW-1185">Reference proteome</keyword>
<dbReference type="Gene3D" id="1.10.10.10">
    <property type="entry name" value="Winged helix-like DNA-binding domain superfamily/Winged helix DNA-binding domain"/>
    <property type="match status" value="1"/>
</dbReference>
<dbReference type="RefSeq" id="WP_078699644.1">
    <property type="nucleotide sequence ID" value="NZ_LT796768.1"/>
</dbReference>
<dbReference type="OrthoDB" id="2374094at2"/>
<dbReference type="Pfam" id="PF03551">
    <property type="entry name" value="PadR"/>
    <property type="match status" value="1"/>
</dbReference>
<sequence>MARRGAALELAVLGLLADSPMHGYELRKHVNGLLGWTRLLSYGTLYPCLKQLTRGGFIAADTETSPRGKRPRIVYRLTAEGKEYFTSLLEDGGPSAWDDENFGVRFALFARTSSPTRVRILEGRRSRLEERLDNVRTAAAHRRERMDAYTRELQRHGLESVEREINWLTELIDRERADAFTEHEETSTTDKEK</sequence>
<dbReference type="Proteomes" id="UP000191040">
    <property type="component" value="Chromosome I"/>
</dbReference>
<dbReference type="SUPFAM" id="SSF46785">
    <property type="entry name" value="Winged helix' DNA-binding domain"/>
    <property type="match status" value="1"/>
</dbReference>
<organism evidence="3 4">
    <name type="scientific">Aeromicrobium choanae</name>
    <dbReference type="NCBI Taxonomy" id="1736691"/>
    <lineage>
        <taxon>Bacteria</taxon>
        <taxon>Bacillati</taxon>
        <taxon>Actinomycetota</taxon>
        <taxon>Actinomycetes</taxon>
        <taxon>Propionibacteriales</taxon>
        <taxon>Nocardioidaceae</taxon>
        <taxon>Aeromicrobium</taxon>
    </lineage>
</organism>
<name>A0A1T4Z013_9ACTN</name>
<evidence type="ECO:0000313" key="3">
    <source>
        <dbReference type="EMBL" id="SKB07148.1"/>
    </source>
</evidence>
<evidence type="ECO:0000256" key="1">
    <source>
        <dbReference type="SAM" id="Coils"/>
    </source>
</evidence>
<dbReference type="InterPro" id="IPR036390">
    <property type="entry name" value="WH_DNA-bd_sf"/>
</dbReference>
<dbReference type="InterPro" id="IPR052509">
    <property type="entry name" value="Metal_resp_DNA-bind_regulator"/>
</dbReference>
<accession>A0A1T4Z013</accession>
<proteinExistence type="predicted"/>
<dbReference type="PANTHER" id="PTHR33169:SF26">
    <property type="entry name" value="CONSERVED PROTEIN"/>
    <property type="match status" value="1"/>
</dbReference>
<keyword evidence="1" id="KW-0175">Coiled coil</keyword>
<dbReference type="AlphaFoldDB" id="A0A1T4Z013"/>
<feature type="coiled-coil region" evidence="1">
    <location>
        <begin position="118"/>
        <end position="178"/>
    </location>
</feature>
<feature type="domain" description="Transcription regulator PadR N-terminal" evidence="2">
    <location>
        <begin position="12"/>
        <end position="86"/>
    </location>
</feature>
<dbReference type="EMBL" id="LT796768">
    <property type="protein sequence ID" value="SKB07148.1"/>
    <property type="molecule type" value="Genomic_DNA"/>
</dbReference>
<gene>
    <name evidence="3" type="ORF">SAMN06295964_1580</name>
</gene>